<dbReference type="Proteomes" id="UP001328107">
    <property type="component" value="Unassembled WGS sequence"/>
</dbReference>
<feature type="compositionally biased region" description="Basic and acidic residues" evidence="1">
    <location>
        <begin position="225"/>
        <end position="241"/>
    </location>
</feature>
<accession>A0AAN5C915</accession>
<organism evidence="2 3">
    <name type="scientific">Pristionchus mayeri</name>
    <dbReference type="NCBI Taxonomy" id="1317129"/>
    <lineage>
        <taxon>Eukaryota</taxon>
        <taxon>Metazoa</taxon>
        <taxon>Ecdysozoa</taxon>
        <taxon>Nematoda</taxon>
        <taxon>Chromadorea</taxon>
        <taxon>Rhabditida</taxon>
        <taxon>Rhabditina</taxon>
        <taxon>Diplogasteromorpha</taxon>
        <taxon>Diplogasteroidea</taxon>
        <taxon>Neodiplogasteridae</taxon>
        <taxon>Pristionchus</taxon>
    </lineage>
</organism>
<name>A0AAN5C915_9BILA</name>
<comment type="caution">
    <text evidence="2">The sequence shown here is derived from an EMBL/GenBank/DDBJ whole genome shotgun (WGS) entry which is preliminary data.</text>
</comment>
<gene>
    <name evidence="2" type="ORF">PMAYCL1PPCAC_03006</name>
</gene>
<sequence>MEHSSEEATEKIESLQKQLRLSRAMGESALFPEAFASTYVPLLSSKDFSALENLTFDHQRKKLASYKYKIKNPEYRHEKEKGRLDRDRNRRQYRDLRESYWTWKTGTATELASLALKDGGYMAIVEATAAQLKRREKVEEEKWLVGAVARLEMHGVEKKRKTAVNLVEVMQEWIEDAKVLAKLHDDRAMFSVVSSVEEYAEDGEGVEKKKDDEEEKKEEEEEKKEEEVEKKEVVVKKDDGKKKKNDKKNKKKNKKKKSDEK</sequence>
<dbReference type="EMBL" id="BTRK01000001">
    <property type="protein sequence ID" value="GMR32811.1"/>
    <property type="molecule type" value="Genomic_DNA"/>
</dbReference>
<evidence type="ECO:0000256" key="1">
    <source>
        <dbReference type="SAM" id="MobiDB-lite"/>
    </source>
</evidence>
<reference evidence="3" key="1">
    <citation type="submission" date="2022-10" db="EMBL/GenBank/DDBJ databases">
        <title>Genome assembly of Pristionchus species.</title>
        <authorList>
            <person name="Yoshida K."/>
            <person name="Sommer R.J."/>
        </authorList>
    </citation>
    <scope>NUCLEOTIDE SEQUENCE [LARGE SCALE GENOMIC DNA]</scope>
    <source>
        <strain evidence="3">RS5460</strain>
    </source>
</reference>
<evidence type="ECO:0000313" key="2">
    <source>
        <dbReference type="EMBL" id="GMR32811.1"/>
    </source>
</evidence>
<evidence type="ECO:0000313" key="3">
    <source>
        <dbReference type="Proteomes" id="UP001328107"/>
    </source>
</evidence>
<feature type="compositionally biased region" description="Acidic residues" evidence="1">
    <location>
        <begin position="212"/>
        <end position="224"/>
    </location>
</feature>
<keyword evidence="3" id="KW-1185">Reference proteome</keyword>
<feature type="region of interest" description="Disordered" evidence="1">
    <location>
        <begin position="201"/>
        <end position="261"/>
    </location>
</feature>
<feature type="compositionally biased region" description="Basic residues" evidence="1">
    <location>
        <begin position="242"/>
        <end position="261"/>
    </location>
</feature>
<proteinExistence type="predicted"/>
<protein>
    <submittedName>
        <fullName evidence="2">Uncharacterized protein</fullName>
    </submittedName>
</protein>
<dbReference type="AlphaFoldDB" id="A0AAN5C915"/>
<feature type="non-terminal residue" evidence="2">
    <location>
        <position position="261"/>
    </location>
</feature>